<keyword evidence="2" id="KW-1185">Reference proteome</keyword>
<evidence type="ECO:0000313" key="1">
    <source>
        <dbReference type="EMBL" id="GAA1616348.1"/>
    </source>
</evidence>
<accession>A0ABN2ESH0</accession>
<organism evidence="1 2">
    <name type="scientific">Kribbella sancticallisti</name>
    <dbReference type="NCBI Taxonomy" id="460087"/>
    <lineage>
        <taxon>Bacteria</taxon>
        <taxon>Bacillati</taxon>
        <taxon>Actinomycetota</taxon>
        <taxon>Actinomycetes</taxon>
        <taxon>Propionibacteriales</taxon>
        <taxon>Kribbellaceae</taxon>
        <taxon>Kribbella</taxon>
    </lineage>
</organism>
<name>A0ABN2ESH0_9ACTN</name>
<protein>
    <submittedName>
        <fullName evidence="1">Uncharacterized protein</fullName>
    </submittedName>
</protein>
<reference evidence="1 2" key="1">
    <citation type="journal article" date="2019" name="Int. J. Syst. Evol. Microbiol.">
        <title>The Global Catalogue of Microorganisms (GCM) 10K type strain sequencing project: providing services to taxonomists for standard genome sequencing and annotation.</title>
        <authorList>
            <consortium name="The Broad Institute Genomics Platform"/>
            <consortium name="The Broad Institute Genome Sequencing Center for Infectious Disease"/>
            <person name="Wu L."/>
            <person name="Ma J."/>
        </authorList>
    </citation>
    <scope>NUCLEOTIDE SEQUENCE [LARGE SCALE GENOMIC DNA]</scope>
    <source>
        <strain evidence="1 2">JCM 14969</strain>
    </source>
</reference>
<gene>
    <name evidence="1" type="ORF">GCM10009789_82910</name>
</gene>
<dbReference type="Proteomes" id="UP001500393">
    <property type="component" value="Unassembled WGS sequence"/>
</dbReference>
<dbReference type="EMBL" id="BAAAOS010000066">
    <property type="protein sequence ID" value="GAA1616348.1"/>
    <property type="molecule type" value="Genomic_DNA"/>
</dbReference>
<proteinExistence type="predicted"/>
<comment type="caution">
    <text evidence="1">The sequence shown here is derived from an EMBL/GenBank/DDBJ whole genome shotgun (WGS) entry which is preliminary data.</text>
</comment>
<evidence type="ECO:0000313" key="2">
    <source>
        <dbReference type="Proteomes" id="UP001500393"/>
    </source>
</evidence>
<sequence>MVSRPAAVDDSFDRDFVIRIGHRTIRWEFWPQCVAATRSGTRCLQTSVVDNPGRSRDGAYDIENRETYGSWAAEALRRLLTQRCHLHDNSTPAAVEFEGQVSAGNEDWRGELQQVAAANAIRAEQTREANRQRLIATKCPTCGVVDALKCVQSSGRPKLKGFHMPRLQAAFGETNQGRLPIV</sequence>